<gene>
    <name evidence="2" type="ORF">CGZ94_08095</name>
</gene>
<keyword evidence="3" id="KW-1185">Reference proteome</keyword>
<dbReference type="RefSeq" id="WP_094405305.1">
    <property type="nucleotide sequence ID" value="NZ_NMVO01000012.1"/>
</dbReference>
<dbReference type="Proteomes" id="UP000215896">
    <property type="component" value="Unassembled WGS sequence"/>
</dbReference>
<evidence type="ECO:0008006" key="4">
    <source>
        <dbReference type="Google" id="ProtNLM"/>
    </source>
</evidence>
<reference evidence="2 3" key="1">
    <citation type="submission" date="2017-07" db="EMBL/GenBank/DDBJ databases">
        <title>Draft whole genome sequences of clinical Proprionibacteriaceae strains.</title>
        <authorList>
            <person name="Bernier A.-M."/>
            <person name="Bernard K."/>
            <person name="Domingo M.-C."/>
        </authorList>
    </citation>
    <scope>NUCLEOTIDE SEQUENCE [LARGE SCALE GENOMIC DNA]</scope>
    <source>
        <strain evidence="2 3">NML 030167</strain>
    </source>
</reference>
<evidence type="ECO:0000313" key="2">
    <source>
        <dbReference type="EMBL" id="OYO14538.1"/>
    </source>
</evidence>
<dbReference type="EMBL" id="NMVO01000012">
    <property type="protein sequence ID" value="OYO14538.1"/>
    <property type="molecule type" value="Genomic_DNA"/>
</dbReference>
<proteinExistence type="predicted"/>
<feature type="region of interest" description="Disordered" evidence="1">
    <location>
        <begin position="373"/>
        <end position="393"/>
    </location>
</feature>
<feature type="region of interest" description="Disordered" evidence="1">
    <location>
        <begin position="470"/>
        <end position="559"/>
    </location>
</feature>
<evidence type="ECO:0000313" key="3">
    <source>
        <dbReference type="Proteomes" id="UP000215896"/>
    </source>
</evidence>
<feature type="compositionally biased region" description="Basic and acidic residues" evidence="1">
    <location>
        <begin position="497"/>
        <end position="513"/>
    </location>
</feature>
<evidence type="ECO:0000256" key="1">
    <source>
        <dbReference type="SAM" id="MobiDB-lite"/>
    </source>
</evidence>
<protein>
    <recommendedName>
        <fullName evidence="4">DUF222 domain-containing protein</fullName>
    </recommendedName>
</protein>
<comment type="caution">
    <text evidence="2">The sequence shown here is derived from an EMBL/GenBank/DDBJ whole genome shotgun (WGS) entry which is preliminary data.</text>
</comment>
<sequence>MTTNERAEVFAAIRAESEQIDQAEARRLVAIAAACDTYSGLNTHTDELTARVLHGEQLVFPGADGTPGITEFFHLELALSLGCSPETAQVWTADVLNLRHRHPILWQATLDCDIPVWVARDITRAALQLNFTQAREFDSLWSLRLINLTPKRAVATTEAQVALMLNDDKEAERQAAKKQRRVEFTPNRTIAGTTDLYANLDAGDAAQLNGTLDRLADVLKAGGSTASRDELRAEALGHLAHPERARQLLQPSLLDGAIVTPQGDVVNRDGEVVTTTEGRCRHGAELILHVHQKDLANGRGGEVDALGPVTLQHLKELLERCSGTVKVRPVIDLAAPVMVNTYRPSDELAMRVKLRDRYVMFPRSNRSAFGRGIDLDHTIPAPEGPTSSDNLGPLNRASHRARTHAGFRVEQPSPGAFHWKTPAGQEAWVSRHGTWNHPPPDHLINDPVASLSRTEQLLWETLCNGQTQLEKEQAEAEQAADQARERERLRRARKNQRLRDLRQAAREQAEATKRSQTAQPNEPHRNKAARKKAEQPASPELQPALIPNQGSESADPAPF</sequence>
<name>A0A255GFA4_9ACTN</name>
<accession>A0A255GFA4</accession>
<dbReference type="AlphaFoldDB" id="A0A255GFA4"/>
<dbReference type="OrthoDB" id="3790359at2"/>
<organism evidence="2 3">
    <name type="scientific">Enemella evansiae</name>
    <dbReference type="NCBI Taxonomy" id="2016499"/>
    <lineage>
        <taxon>Bacteria</taxon>
        <taxon>Bacillati</taxon>
        <taxon>Actinomycetota</taxon>
        <taxon>Actinomycetes</taxon>
        <taxon>Propionibacteriales</taxon>
        <taxon>Propionibacteriaceae</taxon>
        <taxon>Enemella</taxon>
    </lineage>
</organism>